<organism evidence="2 3">
    <name type="scientific">Phenylobacterium ferrooxidans</name>
    <dbReference type="NCBI Taxonomy" id="2982689"/>
    <lineage>
        <taxon>Bacteria</taxon>
        <taxon>Pseudomonadati</taxon>
        <taxon>Pseudomonadota</taxon>
        <taxon>Alphaproteobacteria</taxon>
        <taxon>Caulobacterales</taxon>
        <taxon>Caulobacteraceae</taxon>
        <taxon>Phenylobacterium</taxon>
    </lineage>
</organism>
<evidence type="ECO:0000256" key="1">
    <source>
        <dbReference type="SAM" id="MobiDB-lite"/>
    </source>
</evidence>
<protein>
    <submittedName>
        <fullName evidence="2">Uncharacterized protein</fullName>
    </submittedName>
</protein>
<sequence length="110" mass="11961">MKACPHCGGELSAPAAHRGELERQLGDASAAANLRERARSADGNHGKAVRLADTEFVAWRGYVWAKVRVRKAGTCCISAAAIPPGAWAWRQLSEVRDRDDRVHADAWADL</sequence>
<reference evidence="2 3" key="1">
    <citation type="submission" date="2022-09" db="EMBL/GenBank/DDBJ databases">
        <title>New species of Phenylobacterium.</title>
        <authorList>
            <person name="Mieszkin S."/>
        </authorList>
    </citation>
    <scope>NUCLEOTIDE SEQUENCE [LARGE SCALE GENOMIC DNA]</scope>
    <source>
        <strain evidence="2 3">HK31-G</strain>
    </source>
</reference>
<evidence type="ECO:0000313" key="3">
    <source>
        <dbReference type="Proteomes" id="UP001598130"/>
    </source>
</evidence>
<name>A0ABW6CM26_9CAUL</name>
<accession>A0ABW6CM26</accession>
<feature type="region of interest" description="Disordered" evidence="1">
    <location>
        <begin position="1"/>
        <end position="23"/>
    </location>
</feature>
<dbReference type="Proteomes" id="UP001598130">
    <property type="component" value="Unassembled WGS sequence"/>
</dbReference>
<proteinExistence type="predicted"/>
<dbReference type="EMBL" id="JAOTJD010000005">
    <property type="protein sequence ID" value="MFD3263171.1"/>
    <property type="molecule type" value="Genomic_DNA"/>
</dbReference>
<gene>
    <name evidence="2" type="ORF">OCL97_04220</name>
</gene>
<dbReference type="RefSeq" id="WP_377367892.1">
    <property type="nucleotide sequence ID" value="NZ_JAOTJD010000005.1"/>
</dbReference>
<keyword evidence="3" id="KW-1185">Reference proteome</keyword>
<comment type="caution">
    <text evidence="2">The sequence shown here is derived from an EMBL/GenBank/DDBJ whole genome shotgun (WGS) entry which is preliminary data.</text>
</comment>
<evidence type="ECO:0000313" key="2">
    <source>
        <dbReference type="EMBL" id="MFD3263171.1"/>
    </source>
</evidence>